<gene>
    <name evidence="2" type="ORF">SAMN05421666_1524</name>
</gene>
<evidence type="ECO:0000313" key="3">
    <source>
        <dbReference type="Proteomes" id="UP000186019"/>
    </source>
</evidence>
<dbReference type="Pfam" id="PF07330">
    <property type="entry name" value="DUF1467"/>
    <property type="match status" value="1"/>
</dbReference>
<dbReference type="OrthoDB" id="9804637at2"/>
<dbReference type="RefSeq" id="WP_076532361.1">
    <property type="nucleotide sequence ID" value="NZ_CANNEL010000003.1"/>
</dbReference>
<evidence type="ECO:0000313" key="2">
    <source>
        <dbReference type="EMBL" id="SIS05707.1"/>
    </source>
</evidence>
<feature type="transmembrane region" description="Helical" evidence="1">
    <location>
        <begin position="6"/>
        <end position="24"/>
    </location>
</feature>
<accession>A0A1N7FZI2</accession>
<dbReference type="STRING" id="573024.SAMN05216208_0612"/>
<keyword evidence="1" id="KW-1133">Transmembrane helix</keyword>
<proteinExistence type="predicted"/>
<reference evidence="3" key="1">
    <citation type="submission" date="2017-01" db="EMBL/GenBank/DDBJ databases">
        <authorList>
            <person name="Varghese N."/>
            <person name="Submissions S."/>
        </authorList>
    </citation>
    <scope>NUCLEOTIDE SEQUENCE [LARGE SCALE GENOMIC DNA]</scope>
    <source>
        <strain evidence="3">DSM 29590</strain>
    </source>
</reference>
<dbReference type="EMBL" id="FTNV01000001">
    <property type="protein sequence ID" value="SIS05707.1"/>
    <property type="molecule type" value="Genomic_DNA"/>
</dbReference>
<keyword evidence="3" id="KW-1185">Reference proteome</keyword>
<organism evidence="2 3">
    <name type="scientific">Roseovarius nanhaiticus</name>
    <dbReference type="NCBI Taxonomy" id="573024"/>
    <lineage>
        <taxon>Bacteria</taxon>
        <taxon>Pseudomonadati</taxon>
        <taxon>Pseudomonadota</taxon>
        <taxon>Alphaproteobacteria</taxon>
        <taxon>Rhodobacterales</taxon>
        <taxon>Roseobacteraceae</taxon>
        <taxon>Roseovarius</taxon>
    </lineage>
</organism>
<dbReference type="Proteomes" id="UP000186019">
    <property type="component" value="Unassembled WGS sequence"/>
</dbReference>
<dbReference type="InterPro" id="IPR009935">
    <property type="entry name" value="DUF1467"/>
</dbReference>
<name>A0A1N7FZI2_9RHOB</name>
<keyword evidence="1" id="KW-0812">Transmembrane</keyword>
<sequence>MGPVSGLVLYAVIWFMTFFVAIPIRLQTQGEAGKTVPGTHHGSPERHDLKKKAWITTGVAFVIWAILAWIILGGVISMDDIDLFSRFGPGPIEERGLGG</sequence>
<feature type="transmembrane region" description="Helical" evidence="1">
    <location>
        <begin position="53"/>
        <end position="76"/>
    </location>
</feature>
<dbReference type="AlphaFoldDB" id="A0A1N7FZI2"/>
<evidence type="ECO:0000256" key="1">
    <source>
        <dbReference type="SAM" id="Phobius"/>
    </source>
</evidence>
<protein>
    <submittedName>
        <fullName evidence="2">Predicted secreted protein</fullName>
    </submittedName>
</protein>
<keyword evidence="1" id="KW-0472">Membrane</keyword>